<dbReference type="GO" id="GO:0003743">
    <property type="term" value="F:translation initiation factor activity"/>
    <property type="evidence" value="ECO:0007669"/>
    <property type="project" value="UniProtKB-KW"/>
</dbReference>
<dbReference type="InterPro" id="IPR036024">
    <property type="entry name" value="Somatomedin_B-like_dom_sf"/>
</dbReference>
<feature type="domain" description="SMB" evidence="3">
    <location>
        <begin position="206"/>
        <end position="249"/>
    </location>
</feature>
<dbReference type="AlphaFoldDB" id="A0AAV4JDI0"/>
<dbReference type="Gene3D" id="4.10.410.20">
    <property type="match status" value="1"/>
</dbReference>
<keyword evidence="1" id="KW-1015">Disulfide bond</keyword>
<gene>
    <name evidence="4" type="ORF">ElyMa_005021700</name>
</gene>
<evidence type="ECO:0000256" key="1">
    <source>
        <dbReference type="ARBA" id="ARBA00023157"/>
    </source>
</evidence>
<proteinExistence type="predicted"/>
<dbReference type="InterPro" id="IPR001212">
    <property type="entry name" value="Somatomedin_B_dom"/>
</dbReference>
<evidence type="ECO:0000259" key="3">
    <source>
        <dbReference type="PROSITE" id="PS50958"/>
    </source>
</evidence>
<dbReference type="SUPFAM" id="SSF90188">
    <property type="entry name" value="Somatomedin B domain"/>
    <property type="match status" value="1"/>
</dbReference>
<evidence type="ECO:0000313" key="5">
    <source>
        <dbReference type="Proteomes" id="UP000762676"/>
    </source>
</evidence>
<keyword evidence="4" id="KW-0396">Initiation factor</keyword>
<dbReference type="Pfam" id="PF01033">
    <property type="entry name" value="Somatomedin_B"/>
    <property type="match status" value="1"/>
</dbReference>
<feature type="compositionally biased region" description="Low complexity" evidence="2">
    <location>
        <begin position="308"/>
        <end position="321"/>
    </location>
</feature>
<feature type="compositionally biased region" description="Polar residues" evidence="2">
    <location>
        <begin position="61"/>
        <end position="89"/>
    </location>
</feature>
<keyword evidence="5" id="KW-1185">Reference proteome</keyword>
<name>A0AAV4JDI0_9GAST</name>
<feature type="region of interest" description="Disordered" evidence="2">
    <location>
        <begin position="52"/>
        <end position="101"/>
    </location>
</feature>
<comment type="caution">
    <text evidence="4">The sequence shown here is derived from an EMBL/GenBank/DDBJ whole genome shotgun (WGS) entry which is preliminary data.</text>
</comment>
<dbReference type="Proteomes" id="UP000762676">
    <property type="component" value="Unassembled WGS sequence"/>
</dbReference>
<protein>
    <submittedName>
        <fullName evidence="4">Eukaryotic translation initiation factor 3 subunit A</fullName>
    </submittedName>
</protein>
<dbReference type="EMBL" id="BMAT01010052">
    <property type="protein sequence ID" value="GFS19047.1"/>
    <property type="molecule type" value="Genomic_DNA"/>
</dbReference>
<keyword evidence="4" id="KW-0648">Protein biosynthesis</keyword>
<dbReference type="PROSITE" id="PS50958">
    <property type="entry name" value="SMB_2"/>
    <property type="match status" value="1"/>
</dbReference>
<organism evidence="4 5">
    <name type="scientific">Elysia marginata</name>
    <dbReference type="NCBI Taxonomy" id="1093978"/>
    <lineage>
        <taxon>Eukaryota</taxon>
        <taxon>Metazoa</taxon>
        <taxon>Spiralia</taxon>
        <taxon>Lophotrochozoa</taxon>
        <taxon>Mollusca</taxon>
        <taxon>Gastropoda</taxon>
        <taxon>Heterobranchia</taxon>
        <taxon>Euthyneura</taxon>
        <taxon>Panpulmonata</taxon>
        <taxon>Sacoglossa</taxon>
        <taxon>Placobranchoidea</taxon>
        <taxon>Plakobranchidae</taxon>
        <taxon>Elysia</taxon>
    </lineage>
</organism>
<evidence type="ECO:0000256" key="2">
    <source>
        <dbReference type="SAM" id="MobiDB-lite"/>
    </source>
</evidence>
<accession>A0AAV4JDI0</accession>
<sequence>MGKFWGKRKRSKLLQRLFWRWIFIWTSLFSIFPNCGQSITLTHNPSRNSLHATKISPNLLPASNTSRNSLPASNTSRNSLPASNTSRNSLPPFKTIRNSLPASKTSRSSLLTLCKSLRLLAEPNTSQNSLPDSNTPRNLLPSDSMKVSVLSSVYSVFNNDNTSSRTNNSVNSIERQLFVKPDHLFDGISETTIQADILEETPASYNPISCIGRCGDDLSFPCSCTDVCVVNGNCCPDMANHCHSSFESGTSRFRHFRDAKVECSSMTSTFMVVSCPNHPNSNAVKENSLPKEDMADRTVLSHSTLKRSGSPTLSTLPSLTGPPNKSYNEVNSFSHNKKSNVSVPLDTVETKTGTEPTNAFLSLLLDTPVTDFTTGLVYRNQKIARCNGVLDLHIIIWAIQVPVISLHSNPVSLDGLNEFVSTEIVDYNNPMTTNSKKSDCIPKSKRQCKKEWLKDRPALESMCLNGSIIYYKTRRPLRIELYDNIHCFICNVGSSNSSEPVQEPIRGGRKFKLSLVASLSTSGALSVRAASGKFRFSWNSIECSVSAENHGGGNCKRTKCIQNFEERPDGICRTPAISRFAVNGGNCSYLRSKETDRKILSLFKCYLESYRNAELDAETAQINNVYDIQLGLLFIQLSALVYYPYNPGTVLLDQMLTDLSILIYDENLCCDAHPLPTVCMGDFCLHGDLEVSLVKTIDIYQTSRSRPKDLAEREKSGAITNNSLTVCASILWQRPRSVETYLNCLHEPIFYASQLDGLRSAANMSCFGENFGKSAVHGQQGRMCNDSYSSHSFVGLWLTVFVLVKVLSHT</sequence>
<evidence type="ECO:0000313" key="4">
    <source>
        <dbReference type="EMBL" id="GFS19047.1"/>
    </source>
</evidence>
<feature type="region of interest" description="Disordered" evidence="2">
    <location>
        <begin position="302"/>
        <end position="321"/>
    </location>
</feature>
<reference evidence="4 5" key="1">
    <citation type="journal article" date="2021" name="Elife">
        <title>Chloroplast acquisition without the gene transfer in kleptoplastic sea slugs, Plakobranchus ocellatus.</title>
        <authorList>
            <person name="Maeda T."/>
            <person name="Takahashi S."/>
            <person name="Yoshida T."/>
            <person name="Shimamura S."/>
            <person name="Takaki Y."/>
            <person name="Nagai Y."/>
            <person name="Toyoda A."/>
            <person name="Suzuki Y."/>
            <person name="Arimoto A."/>
            <person name="Ishii H."/>
            <person name="Satoh N."/>
            <person name="Nishiyama T."/>
            <person name="Hasebe M."/>
            <person name="Maruyama T."/>
            <person name="Minagawa J."/>
            <person name="Obokata J."/>
            <person name="Shigenobu S."/>
        </authorList>
    </citation>
    <scope>NUCLEOTIDE SEQUENCE [LARGE SCALE GENOMIC DNA]</scope>
</reference>